<keyword evidence="1" id="KW-1133">Transmembrane helix</keyword>
<reference evidence="3 4" key="1">
    <citation type="submission" date="2015-03" db="EMBL/GenBank/DDBJ databases">
        <title>Genomics and transcriptomics of the oil-accumulating basidiomycete yeast T. oleaginosus allow insights into substrate utilization and the diverse evolutionary trajectories of mating systems in fungi.</title>
        <authorList>
            <consortium name="DOE Joint Genome Institute"/>
            <person name="Kourist R."/>
            <person name="Kracht O."/>
            <person name="Bracharz F."/>
            <person name="Lipzen A."/>
            <person name="Nolan M."/>
            <person name="Ohm R."/>
            <person name="Grigoriev I."/>
            <person name="Sun S."/>
            <person name="Heitman J."/>
            <person name="Bruck T."/>
            <person name="Nowrousian M."/>
        </authorList>
    </citation>
    <scope>NUCLEOTIDE SEQUENCE [LARGE SCALE GENOMIC DNA]</scope>
    <source>
        <strain evidence="3 4">IBC0246</strain>
    </source>
</reference>
<dbReference type="InterPro" id="IPR045339">
    <property type="entry name" value="DUF6534"/>
</dbReference>
<feature type="transmembrane region" description="Helical" evidence="1">
    <location>
        <begin position="161"/>
        <end position="180"/>
    </location>
</feature>
<feature type="transmembrane region" description="Helical" evidence="1">
    <location>
        <begin position="20"/>
        <end position="40"/>
    </location>
</feature>
<evidence type="ECO:0000313" key="4">
    <source>
        <dbReference type="Proteomes" id="UP000053611"/>
    </source>
</evidence>
<evidence type="ECO:0000313" key="3">
    <source>
        <dbReference type="EMBL" id="KLT43967.1"/>
    </source>
</evidence>
<dbReference type="Pfam" id="PF20152">
    <property type="entry name" value="DUF6534"/>
    <property type="match status" value="1"/>
</dbReference>
<name>A0A0J0XSC7_9TREE</name>
<feature type="transmembrane region" description="Helical" evidence="1">
    <location>
        <begin position="77"/>
        <end position="102"/>
    </location>
</feature>
<dbReference type="Proteomes" id="UP000053611">
    <property type="component" value="Unassembled WGS sequence"/>
</dbReference>
<feature type="transmembrane region" description="Helical" evidence="1">
    <location>
        <begin position="46"/>
        <end position="65"/>
    </location>
</feature>
<dbReference type="OrthoDB" id="2563778at2759"/>
<dbReference type="STRING" id="879819.A0A0J0XSC7"/>
<sequence>MSTSPGFPSEAEAKAGIGSYGVSCTLAGIMLDVFFFVQLWQVHHCPIAWLALIDAVNMGLCQIFFAYRAYRLWSRNVIIPIGVGLCILTCLASTIAIVVMYIPLTSILDTHYIVPVALTWHATNMLADIIITATILRALVKIRTGIASTDKLIARLIRMTLESQAAAATIAMTLLVDTIVEPSNLLGISILLFQSKVYVVGFFYSLNLRSKSERGENITMNDTHPLAFSHEQAATIVIEQQTEMHIMVRPALTVLIPARQPSPFSWSQSQARVARSV</sequence>
<accession>A0A0J0XSC7</accession>
<protein>
    <recommendedName>
        <fullName evidence="2">DUF6534 domain-containing protein</fullName>
    </recommendedName>
</protein>
<feature type="domain" description="DUF6534" evidence="2">
    <location>
        <begin position="125"/>
        <end position="210"/>
    </location>
</feature>
<feature type="transmembrane region" description="Helical" evidence="1">
    <location>
        <begin position="122"/>
        <end position="140"/>
    </location>
</feature>
<dbReference type="EMBL" id="KQ087190">
    <property type="protein sequence ID" value="KLT43967.1"/>
    <property type="molecule type" value="Genomic_DNA"/>
</dbReference>
<dbReference type="PANTHER" id="PTHR40465">
    <property type="entry name" value="CHROMOSOME 1, WHOLE GENOME SHOTGUN SEQUENCE"/>
    <property type="match status" value="1"/>
</dbReference>
<keyword evidence="1" id="KW-0812">Transmembrane</keyword>
<dbReference type="AlphaFoldDB" id="A0A0J0XSC7"/>
<gene>
    <name evidence="3" type="ORF">CC85DRAFT_291190</name>
</gene>
<keyword evidence="4" id="KW-1185">Reference proteome</keyword>
<feature type="transmembrane region" description="Helical" evidence="1">
    <location>
        <begin position="186"/>
        <end position="206"/>
    </location>
</feature>
<proteinExistence type="predicted"/>
<keyword evidence="1" id="KW-0472">Membrane</keyword>
<evidence type="ECO:0000259" key="2">
    <source>
        <dbReference type="Pfam" id="PF20152"/>
    </source>
</evidence>
<organism evidence="3 4">
    <name type="scientific">Cutaneotrichosporon oleaginosum</name>
    <dbReference type="NCBI Taxonomy" id="879819"/>
    <lineage>
        <taxon>Eukaryota</taxon>
        <taxon>Fungi</taxon>
        <taxon>Dikarya</taxon>
        <taxon>Basidiomycota</taxon>
        <taxon>Agaricomycotina</taxon>
        <taxon>Tremellomycetes</taxon>
        <taxon>Trichosporonales</taxon>
        <taxon>Trichosporonaceae</taxon>
        <taxon>Cutaneotrichosporon</taxon>
    </lineage>
</organism>
<dbReference type="PANTHER" id="PTHR40465:SF1">
    <property type="entry name" value="DUF6534 DOMAIN-CONTAINING PROTEIN"/>
    <property type="match status" value="1"/>
</dbReference>
<evidence type="ECO:0000256" key="1">
    <source>
        <dbReference type="SAM" id="Phobius"/>
    </source>
</evidence>